<keyword evidence="4" id="KW-1185">Reference proteome</keyword>
<dbReference type="EMBL" id="CAJNNV010032140">
    <property type="protein sequence ID" value="CAE8639080.1"/>
    <property type="molecule type" value="Genomic_DNA"/>
</dbReference>
<dbReference type="AlphaFoldDB" id="A0A813HLG0"/>
<comment type="caution">
    <text evidence="3">The sequence shown here is derived from an EMBL/GenBank/DDBJ whole genome shotgun (WGS) entry which is preliminary data.</text>
</comment>
<gene>
    <name evidence="3" type="ORF">PGLA1383_LOCUS54142</name>
</gene>
<accession>A0A813HLG0</accession>
<feature type="chain" id="PRO_5032945892" evidence="2">
    <location>
        <begin position="34"/>
        <end position="372"/>
    </location>
</feature>
<keyword evidence="2" id="KW-0732">Signal</keyword>
<dbReference type="Proteomes" id="UP000654075">
    <property type="component" value="Unassembled WGS sequence"/>
</dbReference>
<evidence type="ECO:0000313" key="3">
    <source>
        <dbReference type="EMBL" id="CAE8639080.1"/>
    </source>
</evidence>
<evidence type="ECO:0000256" key="2">
    <source>
        <dbReference type="SAM" id="SignalP"/>
    </source>
</evidence>
<feature type="region of interest" description="Disordered" evidence="1">
    <location>
        <begin position="318"/>
        <end position="349"/>
    </location>
</feature>
<evidence type="ECO:0000256" key="1">
    <source>
        <dbReference type="SAM" id="MobiDB-lite"/>
    </source>
</evidence>
<organism evidence="3 4">
    <name type="scientific">Polarella glacialis</name>
    <name type="common">Dinoflagellate</name>
    <dbReference type="NCBI Taxonomy" id="89957"/>
    <lineage>
        <taxon>Eukaryota</taxon>
        <taxon>Sar</taxon>
        <taxon>Alveolata</taxon>
        <taxon>Dinophyceae</taxon>
        <taxon>Suessiales</taxon>
        <taxon>Suessiaceae</taxon>
        <taxon>Polarella</taxon>
    </lineage>
</organism>
<feature type="compositionally biased region" description="Low complexity" evidence="1">
    <location>
        <begin position="320"/>
        <end position="349"/>
    </location>
</feature>
<reference evidence="3" key="1">
    <citation type="submission" date="2021-02" db="EMBL/GenBank/DDBJ databases">
        <authorList>
            <person name="Dougan E. K."/>
            <person name="Rhodes N."/>
            <person name="Thang M."/>
            <person name="Chan C."/>
        </authorList>
    </citation>
    <scope>NUCLEOTIDE SEQUENCE</scope>
</reference>
<protein>
    <submittedName>
        <fullName evidence="3">Uncharacterized protein</fullName>
    </submittedName>
</protein>
<evidence type="ECO:0000313" key="4">
    <source>
        <dbReference type="Proteomes" id="UP000654075"/>
    </source>
</evidence>
<sequence length="372" mass="37536">MPFGCHGGKRDMHGGKRFYVFFFIFICKPCSRAAVTMMVSCNFTNLSRAAGYETLCKGKCGDSLQTMATTCTAMDVLSEGNLTKQANQMSSQMMASCQSGTCLNALMVAGLDEACRDNSSTGPNMEGACSSECNPQFCAVTKVCKDGDALPDGFMNSTVTELRATLKTALTPCACVDTAVASTESNSSVTVPKVVGTMAMSVANCTKFTGTAGVEGAVAAGIASASGVAASSVMVALSCPSRRLASGLVARRLANAVNAAYEIAIPAGSTTITAASVTSAIVAEGASGLTSKIATAMTAANIDAVNLTVTSVSAPKEAKTTVSTTAATSSTTNKATNSSTATSSSTSTTSHGWTQLLILSTLGVAGAVAALQ</sequence>
<feature type="signal peptide" evidence="2">
    <location>
        <begin position="1"/>
        <end position="33"/>
    </location>
</feature>
<proteinExistence type="predicted"/>
<name>A0A813HLG0_POLGL</name>